<evidence type="ECO:0000256" key="4">
    <source>
        <dbReference type="ARBA" id="ARBA00022679"/>
    </source>
</evidence>
<evidence type="ECO:0000256" key="3">
    <source>
        <dbReference type="ARBA" id="ARBA00022519"/>
    </source>
</evidence>
<dbReference type="InParanoid" id="A0A7X0MVZ7"/>
<dbReference type="GO" id="GO:0016746">
    <property type="term" value="F:acyltransferase activity"/>
    <property type="evidence" value="ECO:0007669"/>
    <property type="project" value="UniProtKB-KW"/>
</dbReference>
<evidence type="ECO:0000313" key="8">
    <source>
        <dbReference type="Proteomes" id="UP000528457"/>
    </source>
</evidence>
<dbReference type="PANTHER" id="PTHR30606">
    <property type="entry name" value="LIPID A BIOSYNTHESIS LAUROYL ACYLTRANSFERASE"/>
    <property type="match status" value="1"/>
</dbReference>
<comment type="caution">
    <text evidence="7">The sequence shown here is derived from an EMBL/GenBank/DDBJ whole genome shotgun (WGS) entry which is preliminary data.</text>
</comment>
<dbReference type="GO" id="GO:0009247">
    <property type="term" value="P:glycolipid biosynthetic process"/>
    <property type="evidence" value="ECO:0007669"/>
    <property type="project" value="UniProtKB-ARBA"/>
</dbReference>
<name>A0A7X0MVZ7_9GAMM</name>
<comment type="subcellular location">
    <subcellularLocation>
        <location evidence="1">Cell inner membrane</location>
    </subcellularLocation>
</comment>
<reference evidence="7 8" key="1">
    <citation type="submission" date="2020-08" db="EMBL/GenBank/DDBJ databases">
        <title>Genomic Encyclopedia of Type Strains, Phase IV (KMG-IV): sequencing the most valuable type-strain genomes for metagenomic binning, comparative biology and taxonomic classification.</title>
        <authorList>
            <person name="Goeker M."/>
        </authorList>
    </citation>
    <scope>NUCLEOTIDE SEQUENCE [LARGE SCALE GENOMIC DNA]</scope>
    <source>
        <strain evidence="7 8">DSM 22368</strain>
    </source>
</reference>
<keyword evidence="2" id="KW-1003">Cell membrane</keyword>
<sequence>MSWASPLNYYRRDSRIVNACVIDRAKEKHCGVILMGGHFTSLDIAGIVATEKRDIYISYQPHKSAMMDTLINTGRLRWAKGIVSTKDVRAMINILKSGGILWIAPDQDLGLKGGRFSDFFGIKAASSNSVFRIAKMTNSAVIPTDFYAGKTLREVTLRYHAALPLLDESDFLERYHRFLESSIKHKPDQYLWAHRRFKTRPEGEMDFYQGEFDHVPG</sequence>
<accession>A0A7X0MVZ7</accession>
<keyword evidence="3" id="KW-0997">Cell inner membrane</keyword>
<keyword evidence="5" id="KW-0472">Membrane</keyword>
<evidence type="ECO:0000256" key="5">
    <source>
        <dbReference type="ARBA" id="ARBA00023136"/>
    </source>
</evidence>
<dbReference type="GO" id="GO:0005886">
    <property type="term" value="C:plasma membrane"/>
    <property type="evidence" value="ECO:0007669"/>
    <property type="project" value="UniProtKB-SubCell"/>
</dbReference>
<evidence type="ECO:0000256" key="6">
    <source>
        <dbReference type="ARBA" id="ARBA00023315"/>
    </source>
</evidence>
<evidence type="ECO:0000313" key="7">
    <source>
        <dbReference type="EMBL" id="MBB6522256.1"/>
    </source>
</evidence>
<dbReference type="EMBL" id="JACHHT010000002">
    <property type="protein sequence ID" value="MBB6522256.1"/>
    <property type="molecule type" value="Genomic_DNA"/>
</dbReference>
<dbReference type="Proteomes" id="UP000528457">
    <property type="component" value="Unassembled WGS sequence"/>
</dbReference>
<dbReference type="Pfam" id="PF03279">
    <property type="entry name" value="Lip_A_acyltrans"/>
    <property type="match status" value="1"/>
</dbReference>
<organism evidence="7 8">
    <name type="scientific">Pseudoteredinibacter isoporae</name>
    <dbReference type="NCBI Taxonomy" id="570281"/>
    <lineage>
        <taxon>Bacteria</taxon>
        <taxon>Pseudomonadati</taxon>
        <taxon>Pseudomonadota</taxon>
        <taxon>Gammaproteobacteria</taxon>
        <taxon>Cellvibrionales</taxon>
        <taxon>Cellvibrionaceae</taxon>
        <taxon>Pseudoteredinibacter</taxon>
    </lineage>
</organism>
<dbReference type="InterPro" id="IPR004960">
    <property type="entry name" value="LipA_acyltrans"/>
</dbReference>
<dbReference type="CDD" id="cd07984">
    <property type="entry name" value="LPLAT_LABLAT-like"/>
    <property type="match status" value="1"/>
</dbReference>
<evidence type="ECO:0000256" key="2">
    <source>
        <dbReference type="ARBA" id="ARBA00022475"/>
    </source>
</evidence>
<evidence type="ECO:0000256" key="1">
    <source>
        <dbReference type="ARBA" id="ARBA00004533"/>
    </source>
</evidence>
<keyword evidence="8" id="KW-1185">Reference proteome</keyword>
<dbReference type="PANTHER" id="PTHR30606:SF9">
    <property type="entry name" value="LIPID A BIOSYNTHESIS LAUROYLTRANSFERASE"/>
    <property type="match status" value="1"/>
</dbReference>
<protein>
    <submittedName>
        <fullName evidence="7">Lauroyl/myristoyl acyltransferase</fullName>
    </submittedName>
</protein>
<dbReference type="AlphaFoldDB" id="A0A7X0MVZ7"/>
<gene>
    <name evidence="7" type="ORF">HNR48_002541</name>
</gene>
<keyword evidence="6 7" id="KW-0012">Acyltransferase</keyword>
<proteinExistence type="predicted"/>
<keyword evidence="4 7" id="KW-0808">Transferase</keyword>